<gene>
    <name evidence="1" type="ORF">PVK06_008825</name>
</gene>
<sequence>MPEKDFNLESDNKMVVPLSVRKTIDTLNWNYFYDAQSLPEEELVQDFYANLTVPNAIEVVTTYFSVVLEIVVSGPQIQ</sequence>
<dbReference type="Proteomes" id="UP001358586">
    <property type="component" value="Chromosome 3"/>
</dbReference>
<proteinExistence type="predicted"/>
<comment type="caution">
    <text evidence="1">The sequence shown here is derived from an EMBL/GenBank/DDBJ whole genome shotgun (WGS) entry which is preliminary data.</text>
</comment>
<dbReference type="EMBL" id="JARKNE010000003">
    <property type="protein sequence ID" value="KAK5839965.1"/>
    <property type="molecule type" value="Genomic_DNA"/>
</dbReference>
<evidence type="ECO:0000313" key="1">
    <source>
        <dbReference type="EMBL" id="KAK5839965.1"/>
    </source>
</evidence>
<evidence type="ECO:0000313" key="2">
    <source>
        <dbReference type="Proteomes" id="UP001358586"/>
    </source>
</evidence>
<organism evidence="1 2">
    <name type="scientific">Gossypium arboreum</name>
    <name type="common">Tree cotton</name>
    <name type="synonym">Gossypium nanking</name>
    <dbReference type="NCBI Taxonomy" id="29729"/>
    <lineage>
        <taxon>Eukaryota</taxon>
        <taxon>Viridiplantae</taxon>
        <taxon>Streptophyta</taxon>
        <taxon>Embryophyta</taxon>
        <taxon>Tracheophyta</taxon>
        <taxon>Spermatophyta</taxon>
        <taxon>Magnoliopsida</taxon>
        <taxon>eudicotyledons</taxon>
        <taxon>Gunneridae</taxon>
        <taxon>Pentapetalae</taxon>
        <taxon>rosids</taxon>
        <taxon>malvids</taxon>
        <taxon>Malvales</taxon>
        <taxon>Malvaceae</taxon>
        <taxon>Malvoideae</taxon>
        <taxon>Gossypium</taxon>
    </lineage>
</organism>
<accession>A0ABR0QKX1</accession>
<keyword evidence="2" id="KW-1185">Reference proteome</keyword>
<reference evidence="1 2" key="1">
    <citation type="submission" date="2023-03" db="EMBL/GenBank/DDBJ databases">
        <title>WGS of Gossypium arboreum.</title>
        <authorList>
            <person name="Yu D."/>
        </authorList>
    </citation>
    <scope>NUCLEOTIDE SEQUENCE [LARGE SCALE GENOMIC DNA]</scope>
    <source>
        <tissue evidence="1">Leaf</tissue>
    </source>
</reference>
<name>A0ABR0QKX1_GOSAR</name>
<protein>
    <submittedName>
        <fullName evidence="1">Uncharacterized protein</fullName>
    </submittedName>
</protein>